<evidence type="ECO:0000256" key="2">
    <source>
        <dbReference type="SAM" id="SignalP"/>
    </source>
</evidence>
<reference evidence="3" key="1">
    <citation type="submission" date="2006-01" db="EMBL/GenBank/DDBJ databases">
        <title>Complete sequence of Anaeromyxobacter dehalogenans 2CP-C.</title>
        <authorList>
            <consortium name="US DOE Joint Genome Institute"/>
            <person name="Copeland A."/>
            <person name="Lucas S."/>
            <person name="Lapidus A."/>
            <person name="Barry K."/>
            <person name="Detter J.C."/>
            <person name="Glavina T."/>
            <person name="Hammon N."/>
            <person name="Israni S."/>
            <person name="Pitluck S."/>
            <person name="Brettin T."/>
            <person name="Bruce D."/>
            <person name="Han C."/>
            <person name="Tapia R."/>
            <person name="Gilna P."/>
            <person name="Kiss H."/>
            <person name="Schmutz J."/>
            <person name="Larimer F."/>
            <person name="Land M."/>
            <person name="Kyrpides N."/>
            <person name="Anderson I."/>
            <person name="Sanford R.A."/>
            <person name="Ritalahti K.M."/>
            <person name="Thomas H.S."/>
            <person name="Kirby J.R."/>
            <person name="Zhulin I.B."/>
            <person name="Loeffler F.E."/>
            <person name="Richardson P."/>
        </authorList>
    </citation>
    <scope>NUCLEOTIDE SEQUENCE</scope>
    <source>
        <strain evidence="3">2CP-C</strain>
    </source>
</reference>
<protein>
    <submittedName>
        <fullName evidence="3">Uncharacterized protein</fullName>
    </submittedName>
</protein>
<proteinExistence type="predicted"/>
<organism evidence="3 4">
    <name type="scientific">Anaeromyxobacter dehalogenans (strain 2CP-C)</name>
    <dbReference type="NCBI Taxonomy" id="290397"/>
    <lineage>
        <taxon>Bacteria</taxon>
        <taxon>Pseudomonadati</taxon>
        <taxon>Myxococcota</taxon>
        <taxon>Myxococcia</taxon>
        <taxon>Myxococcales</taxon>
        <taxon>Cystobacterineae</taxon>
        <taxon>Anaeromyxobacteraceae</taxon>
        <taxon>Anaeromyxobacter</taxon>
    </lineage>
</organism>
<feature type="signal peptide" evidence="2">
    <location>
        <begin position="1"/>
        <end position="22"/>
    </location>
</feature>
<name>Q2IQ63_ANADE</name>
<dbReference type="AlphaFoldDB" id="Q2IQ63"/>
<accession>Q2IQ63</accession>
<gene>
    <name evidence="3" type="ordered locus">Adeh_1169</name>
</gene>
<dbReference type="KEGG" id="ade:Adeh_1169"/>
<feature type="chain" id="PRO_5004210102" evidence="2">
    <location>
        <begin position="23"/>
        <end position="139"/>
    </location>
</feature>
<evidence type="ECO:0000313" key="3">
    <source>
        <dbReference type="EMBL" id="ABC80943.1"/>
    </source>
</evidence>
<dbReference type="EMBL" id="CP000251">
    <property type="protein sequence ID" value="ABC80943.1"/>
    <property type="molecule type" value="Genomic_DNA"/>
</dbReference>
<dbReference type="Proteomes" id="UP000001935">
    <property type="component" value="Chromosome"/>
</dbReference>
<evidence type="ECO:0000256" key="1">
    <source>
        <dbReference type="SAM" id="Phobius"/>
    </source>
</evidence>
<dbReference type="RefSeq" id="WP_011420226.1">
    <property type="nucleotide sequence ID" value="NC_007760.1"/>
</dbReference>
<dbReference type="HOGENOM" id="CLU_1850991_0_0_7"/>
<keyword evidence="2" id="KW-0732">Signal</keyword>
<keyword evidence="1" id="KW-1133">Transmembrane helix</keyword>
<dbReference type="OrthoDB" id="9950641at2"/>
<sequence>MRYLRALVAVVALAVVAQAARADDDVYVRRHANPMGTVARDTIAGGVAGSAVAGGIILYNMGIQDHSDYDWGRTLAWGALIGAGVGLLWGIVDVSTAPDYAMRTAAVGAPVRDGQSLTMDVRRRDQSRQETFSLVSGRF</sequence>
<evidence type="ECO:0000313" key="4">
    <source>
        <dbReference type="Proteomes" id="UP000001935"/>
    </source>
</evidence>
<dbReference type="STRING" id="290397.Adeh_1169"/>
<feature type="transmembrane region" description="Helical" evidence="1">
    <location>
        <begin position="42"/>
        <end position="62"/>
    </location>
</feature>
<keyword evidence="1" id="KW-0812">Transmembrane</keyword>
<feature type="transmembrane region" description="Helical" evidence="1">
    <location>
        <begin position="74"/>
        <end position="92"/>
    </location>
</feature>
<keyword evidence="1" id="KW-0472">Membrane</keyword>